<evidence type="ECO:0000313" key="9">
    <source>
        <dbReference type="Proteomes" id="UP000182692"/>
    </source>
</evidence>
<evidence type="ECO:0000256" key="1">
    <source>
        <dbReference type="ARBA" id="ARBA00004651"/>
    </source>
</evidence>
<feature type="transmembrane region" description="Helical" evidence="6">
    <location>
        <begin position="694"/>
        <end position="715"/>
    </location>
</feature>
<feature type="transmembrane region" description="Helical" evidence="6">
    <location>
        <begin position="747"/>
        <end position="772"/>
    </location>
</feature>
<dbReference type="STRING" id="1121869.SAMN03084138_03230"/>
<sequence>MSESRNKKKGTLVWRWAWRELFHGQLWPVVAALALIIACVFALSALAGRIESVLTQQGRSMLAADLVLRSNQPLTEQTLANFETLDVEVSDQTRFGTMAFSQDNMQLISVKAVESNYPLRGNLELQADTTMHDSVKPGELWLEERLFTLLDVQVGDSVDVGDVSLQVSGLIVSEPELSFNPFSQMPAAMMHQSDVAAAGVVRPGSRVNYRYFFSGDNSELDAVKAVYPVAEGQRWIDENTGDRTGDMLDRSRGYLSLTVVLVIIMAAATLLLTCQHYVDSRTQTLAMVKSLGAQRSWVRRWLGRQLVMLMLMATVLGLSFGAALEYLLRLPLADVLPSPLPSYGLLPWFLGPLVALLVALPALGIPLIRLIDAPALSVLQSQGAVKARKSPWSWLLASVPILALVAWSYDNRLLWLVLAALVVMLSLLAGIGVMVLRFAQKRVTQPAFKLALSRIARNPASSGAQLGALATSFMLLSIIWLLRTDLLEDWQQTLPPDAPNVFALNIAKSELDDYVGRLDANNLERSEAYPIIRGRLVANNGNRYADMEPNREERDEALRRELNFTWRDELPTHNALLEGTWPTKGGVSVESGIAERLGLRMGDELTFSVNSQEFIATINSVRDVEWRNMKPNFYFIFDPKLVESLPANWLVSFRLESEQSDIVNQLGRDYPTITLLDLRTMSGRIQVMLRQVSLSLSVLAGLAVVSGLLLLLTLLRITLSERQREIMLYRTLGASKKRINTTLWAEYGIMALVSGCMAVGGAELAMAALLKWGVELPVRLHPEVWLSLPMIAVGLVFMTVAWMLRGLLEPLKR</sequence>
<dbReference type="EMBL" id="FOWR01000026">
    <property type="protein sequence ID" value="SFP82910.1"/>
    <property type="molecule type" value="Genomic_DNA"/>
</dbReference>
<dbReference type="PANTHER" id="PTHR30287:SF1">
    <property type="entry name" value="INNER MEMBRANE PROTEIN"/>
    <property type="match status" value="1"/>
</dbReference>
<keyword evidence="3 6" id="KW-0812">Transmembrane</keyword>
<dbReference type="InterPro" id="IPR003838">
    <property type="entry name" value="ABC3_permease_C"/>
</dbReference>
<dbReference type="GeneID" id="35871386"/>
<feature type="transmembrane region" description="Helical" evidence="6">
    <location>
        <begin position="392"/>
        <end position="409"/>
    </location>
</feature>
<keyword evidence="4 6" id="KW-1133">Transmembrane helix</keyword>
<dbReference type="Pfam" id="PF02687">
    <property type="entry name" value="FtsX"/>
    <property type="match status" value="2"/>
</dbReference>
<dbReference type="Proteomes" id="UP000182692">
    <property type="component" value="Unassembled WGS sequence"/>
</dbReference>
<feature type="transmembrane region" description="Helical" evidence="6">
    <location>
        <begin position="784"/>
        <end position="804"/>
    </location>
</feature>
<dbReference type="OrthoDB" id="5292592at2"/>
<feature type="transmembrane region" description="Helical" evidence="6">
    <location>
        <begin position="415"/>
        <end position="439"/>
    </location>
</feature>
<feature type="transmembrane region" description="Helical" evidence="6">
    <location>
        <begin position="348"/>
        <end position="371"/>
    </location>
</feature>
<feature type="transmembrane region" description="Helical" evidence="6">
    <location>
        <begin position="460"/>
        <end position="482"/>
    </location>
</feature>
<comment type="subcellular location">
    <subcellularLocation>
        <location evidence="1">Cell membrane</location>
        <topology evidence="1">Multi-pass membrane protein</topology>
    </subcellularLocation>
</comment>
<dbReference type="AlphaFoldDB" id="A0A1I5TIM4"/>
<feature type="domain" description="ABC3 transporter permease C-terminal" evidence="7">
    <location>
        <begin position="258"/>
        <end position="371"/>
    </location>
</feature>
<dbReference type="InterPro" id="IPR038766">
    <property type="entry name" value="Membrane_comp_ABC_pdt"/>
</dbReference>
<feature type="domain" description="ABC3 transporter permease C-terminal" evidence="7">
    <location>
        <begin position="698"/>
        <end position="805"/>
    </location>
</feature>
<dbReference type="PANTHER" id="PTHR30287">
    <property type="entry name" value="MEMBRANE COMPONENT OF PREDICTED ABC SUPERFAMILY METABOLITE UPTAKE TRANSPORTER"/>
    <property type="match status" value="1"/>
</dbReference>
<evidence type="ECO:0000256" key="5">
    <source>
        <dbReference type="ARBA" id="ARBA00023136"/>
    </source>
</evidence>
<dbReference type="GO" id="GO:0005886">
    <property type="term" value="C:plasma membrane"/>
    <property type="evidence" value="ECO:0007669"/>
    <property type="project" value="UniProtKB-SubCell"/>
</dbReference>
<gene>
    <name evidence="8" type="ORF">SAMN03084138_03230</name>
</gene>
<name>A0A1I5TIM4_9GAMM</name>
<feature type="transmembrane region" description="Helical" evidence="6">
    <location>
        <begin position="21"/>
        <end position="47"/>
    </location>
</feature>
<protein>
    <submittedName>
        <fullName evidence="8">Putative ABC transport system permease protein</fullName>
    </submittedName>
</protein>
<proteinExistence type="predicted"/>
<accession>A0A1I5TIM4</accession>
<organism evidence="8 9">
    <name type="scientific">Enterovibrio norvegicus DSM 15893</name>
    <dbReference type="NCBI Taxonomy" id="1121869"/>
    <lineage>
        <taxon>Bacteria</taxon>
        <taxon>Pseudomonadati</taxon>
        <taxon>Pseudomonadota</taxon>
        <taxon>Gammaproteobacteria</taxon>
        <taxon>Vibrionales</taxon>
        <taxon>Vibrionaceae</taxon>
        <taxon>Enterovibrio</taxon>
    </lineage>
</organism>
<evidence type="ECO:0000256" key="3">
    <source>
        <dbReference type="ARBA" id="ARBA00022692"/>
    </source>
</evidence>
<dbReference type="RefSeq" id="WP_074927738.1">
    <property type="nucleotide sequence ID" value="NZ_FOWR01000026.1"/>
</dbReference>
<feature type="transmembrane region" description="Helical" evidence="6">
    <location>
        <begin position="306"/>
        <end position="328"/>
    </location>
</feature>
<keyword evidence="2" id="KW-1003">Cell membrane</keyword>
<feature type="transmembrane region" description="Helical" evidence="6">
    <location>
        <begin position="253"/>
        <end position="273"/>
    </location>
</feature>
<keyword evidence="5 6" id="KW-0472">Membrane</keyword>
<evidence type="ECO:0000256" key="6">
    <source>
        <dbReference type="SAM" id="Phobius"/>
    </source>
</evidence>
<reference evidence="8 9" key="1">
    <citation type="submission" date="2016-10" db="EMBL/GenBank/DDBJ databases">
        <authorList>
            <person name="de Groot N.N."/>
        </authorList>
    </citation>
    <scope>NUCLEOTIDE SEQUENCE [LARGE SCALE GENOMIC DNA]</scope>
    <source>
        <strain evidence="8 9">DSM 15893</strain>
    </source>
</reference>
<evidence type="ECO:0000259" key="7">
    <source>
        <dbReference type="Pfam" id="PF02687"/>
    </source>
</evidence>
<evidence type="ECO:0000313" key="8">
    <source>
        <dbReference type="EMBL" id="SFP82910.1"/>
    </source>
</evidence>
<evidence type="ECO:0000256" key="4">
    <source>
        <dbReference type="ARBA" id="ARBA00022989"/>
    </source>
</evidence>
<evidence type="ECO:0000256" key="2">
    <source>
        <dbReference type="ARBA" id="ARBA00022475"/>
    </source>
</evidence>